<feature type="domain" description="C2H2-type" evidence="9">
    <location>
        <begin position="239"/>
        <end position="267"/>
    </location>
</feature>
<proteinExistence type="predicted"/>
<reference evidence="10 11" key="1">
    <citation type="submission" date="2015-12" db="EMBL/GenBank/DDBJ databases">
        <title>The genome of Folsomia candida.</title>
        <authorList>
            <person name="Faddeeva A."/>
            <person name="Derks M.F."/>
            <person name="Anvar Y."/>
            <person name="Smit S."/>
            <person name="Van Straalen N."/>
            <person name="Roelofs D."/>
        </authorList>
    </citation>
    <scope>NUCLEOTIDE SEQUENCE [LARGE SCALE GENOMIC DNA]</scope>
    <source>
        <strain evidence="10 11">VU population</strain>
        <tissue evidence="10">Whole body</tissue>
    </source>
</reference>
<keyword evidence="2" id="KW-0479">Metal-binding</keyword>
<dbReference type="Pfam" id="PF13894">
    <property type="entry name" value="zf-C2H2_4"/>
    <property type="match status" value="1"/>
</dbReference>
<dbReference type="InterPro" id="IPR036236">
    <property type="entry name" value="Znf_C2H2_sf"/>
</dbReference>
<dbReference type="EMBL" id="LNIX01000018">
    <property type="protein sequence ID" value="OXA44987.1"/>
    <property type="molecule type" value="Genomic_DNA"/>
</dbReference>
<sequence length="447" mass="51034">MEAAELSAEVEFLKQFVSRSRQRICKVARRIGNMAEQEKLVGICRDVTKLLNLLDNILSFPLTNFSTVGLQTTISNKSRNASTNNDGDQGPVDGRVRVNEKMCPSPKGEDDDQFYSADEGDEFYSADEGDEFYSADEDDVRIIGQPDKSNPRNSETNLNSGAKSADTLSSKNMDRKRGKKFECTKCSKTFKLQKYLNRHVVTHDSDAKVKCEICGKILNHRFALGVHMRSVHTNRGKRPSCDICRRVFFSASKLRAHFKTVHSKKKRSHFPCRFPHCEKIYLSKGSVSRHVKIEHVQNPVRLLCTLCGKEFKMKSALESHIFVHTTEKPYKCTTCGKEFAQKHSLKRHEMTHLDESNRDIFKCSLCPRTFLSGLDLQNHIQASHEKQKKFSTSWDLKSHVGESHSNTSSEDGRRHAEANQECYFCGEKFVAFEELVNHCSRIHTLEK</sequence>
<accession>A0A226DJZ0</accession>
<evidence type="ECO:0000259" key="9">
    <source>
        <dbReference type="PROSITE" id="PS50157"/>
    </source>
</evidence>
<dbReference type="InterPro" id="IPR013087">
    <property type="entry name" value="Znf_C2H2_type"/>
</dbReference>
<gene>
    <name evidence="10" type="ORF">Fcan01_20075</name>
</gene>
<dbReference type="Gene3D" id="3.30.160.60">
    <property type="entry name" value="Classic Zinc Finger"/>
    <property type="match status" value="6"/>
</dbReference>
<feature type="domain" description="C2H2-type" evidence="9">
    <location>
        <begin position="420"/>
        <end position="447"/>
    </location>
</feature>
<keyword evidence="5" id="KW-0862">Zinc</keyword>
<organism evidence="10 11">
    <name type="scientific">Folsomia candida</name>
    <name type="common">Springtail</name>
    <dbReference type="NCBI Taxonomy" id="158441"/>
    <lineage>
        <taxon>Eukaryota</taxon>
        <taxon>Metazoa</taxon>
        <taxon>Ecdysozoa</taxon>
        <taxon>Arthropoda</taxon>
        <taxon>Hexapoda</taxon>
        <taxon>Collembola</taxon>
        <taxon>Entomobryomorpha</taxon>
        <taxon>Isotomoidea</taxon>
        <taxon>Isotomidae</taxon>
        <taxon>Proisotominae</taxon>
        <taxon>Folsomia</taxon>
    </lineage>
</organism>
<dbReference type="GO" id="GO:0000978">
    <property type="term" value="F:RNA polymerase II cis-regulatory region sequence-specific DNA binding"/>
    <property type="evidence" value="ECO:0007669"/>
    <property type="project" value="TreeGrafter"/>
</dbReference>
<feature type="region of interest" description="Disordered" evidence="8">
    <location>
        <begin position="142"/>
        <end position="173"/>
    </location>
</feature>
<dbReference type="GO" id="GO:0005634">
    <property type="term" value="C:nucleus"/>
    <property type="evidence" value="ECO:0007669"/>
    <property type="project" value="UniProtKB-SubCell"/>
</dbReference>
<dbReference type="STRING" id="158441.A0A226DJZ0"/>
<feature type="compositionally biased region" description="Polar residues" evidence="8">
    <location>
        <begin position="147"/>
        <end position="171"/>
    </location>
</feature>
<keyword evidence="4 7" id="KW-0863">Zinc-finger</keyword>
<comment type="subcellular location">
    <subcellularLocation>
        <location evidence="1">Nucleus</location>
    </subcellularLocation>
</comment>
<evidence type="ECO:0000256" key="7">
    <source>
        <dbReference type="PROSITE-ProRule" id="PRU00042"/>
    </source>
</evidence>
<feature type="domain" description="C2H2-type" evidence="9">
    <location>
        <begin position="330"/>
        <end position="357"/>
    </location>
</feature>
<dbReference type="OrthoDB" id="8117402at2759"/>
<feature type="domain" description="C2H2-type" evidence="9">
    <location>
        <begin position="209"/>
        <end position="237"/>
    </location>
</feature>
<evidence type="ECO:0000256" key="5">
    <source>
        <dbReference type="ARBA" id="ARBA00022833"/>
    </source>
</evidence>
<name>A0A226DJZ0_FOLCA</name>
<evidence type="ECO:0000256" key="3">
    <source>
        <dbReference type="ARBA" id="ARBA00022737"/>
    </source>
</evidence>
<feature type="domain" description="C2H2-type" evidence="9">
    <location>
        <begin position="361"/>
        <end position="389"/>
    </location>
</feature>
<dbReference type="PROSITE" id="PS00028">
    <property type="entry name" value="ZINC_FINGER_C2H2_1"/>
    <property type="match status" value="7"/>
</dbReference>
<dbReference type="FunFam" id="3.30.160.60:FF:001753">
    <property type="entry name" value="Si:ch211-119o8.6"/>
    <property type="match status" value="1"/>
</dbReference>
<dbReference type="PANTHER" id="PTHR24376">
    <property type="entry name" value="ZINC FINGER PROTEIN"/>
    <property type="match status" value="1"/>
</dbReference>
<dbReference type="Pfam" id="PF00096">
    <property type="entry name" value="zf-C2H2"/>
    <property type="match status" value="4"/>
</dbReference>
<dbReference type="OMA" id="ICKVARR"/>
<dbReference type="SMART" id="SM00355">
    <property type="entry name" value="ZnF_C2H2"/>
    <property type="match status" value="8"/>
</dbReference>
<evidence type="ECO:0000256" key="1">
    <source>
        <dbReference type="ARBA" id="ARBA00004123"/>
    </source>
</evidence>
<keyword evidence="11" id="KW-1185">Reference proteome</keyword>
<feature type="region of interest" description="Disordered" evidence="8">
    <location>
        <begin position="77"/>
        <end position="116"/>
    </location>
</feature>
<comment type="caution">
    <text evidence="10">The sequence shown here is derived from an EMBL/GenBank/DDBJ whole genome shotgun (WGS) entry which is preliminary data.</text>
</comment>
<feature type="domain" description="C2H2-type" evidence="9">
    <location>
        <begin position="181"/>
        <end position="208"/>
    </location>
</feature>
<keyword evidence="3" id="KW-0677">Repeat</keyword>
<dbReference type="GO" id="GO:0001228">
    <property type="term" value="F:DNA-binding transcription activator activity, RNA polymerase II-specific"/>
    <property type="evidence" value="ECO:0007669"/>
    <property type="project" value="TreeGrafter"/>
</dbReference>
<dbReference type="AlphaFoldDB" id="A0A226DJZ0"/>
<keyword evidence="6" id="KW-0539">Nucleus</keyword>
<dbReference type="GO" id="GO:0008270">
    <property type="term" value="F:zinc ion binding"/>
    <property type="evidence" value="ECO:0007669"/>
    <property type="project" value="UniProtKB-KW"/>
</dbReference>
<dbReference type="PANTHER" id="PTHR24376:SF235">
    <property type="entry name" value="C2H2-TYPE DOMAIN-CONTAINING PROTEIN"/>
    <property type="match status" value="1"/>
</dbReference>
<evidence type="ECO:0000256" key="8">
    <source>
        <dbReference type="SAM" id="MobiDB-lite"/>
    </source>
</evidence>
<evidence type="ECO:0000256" key="2">
    <source>
        <dbReference type="ARBA" id="ARBA00022723"/>
    </source>
</evidence>
<protein>
    <submittedName>
        <fullName evidence="10">Zinc finger protein 2</fullName>
    </submittedName>
</protein>
<dbReference type="Proteomes" id="UP000198287">
    <property type="component" value="Unassembled WGS sequence"/>
</dbReference>
<evidence type="ECO:0000256" key="4">
    <source>
        <dbReference type="ARBA" id="ARBA00022771"/>
    </source>
</evidence>
<dbReference type="PROSITE" id="PS50157">
    <property type="entry name" value="ZINC_FINGER_C2H2_2"/>
    <property type="match status" value="7"/>
</dbReference>
<evidence type="ECO:0000313" key="11">
    <source>
        <dbReference type="Proteomes" id="UP000198287"/>
    </source>
</evidence>
<evidence type="ECO:0000313" key="10">
    <source>
        <dbReference type="EMBL" id="OXA44987.1"/>
    </source>
</evidence>
<evidence type="ECO:0000256" key="6">
    <source>
        <dbReference type="ARBA" id="ARBA00023242"/>
    </source>
</evidence>
<feature type="compositionally biased region" description="Polar residues" evidence="8">
    <location>
        <begin position="77"/>
        <end position="87"/>
    </location>
</feature>
<feature type="domain" description="C2H2-type" evidence="9">
    <location>
        <begin position="302"/>
        <end position="329"/>
    </location>
</feature>
<dbReference type="SUPFAM" id="SSF57667">
    <property type="entry name" value="beta-beta-alpha zinc fingers"/>
    <property type="match status" value="3"/>
</dbReference>